<dbReference type="InterPro" id="IPR011250">
    <property type="entry name" value="OMP/PagP_B-barrel"/>
</dbReference>
<dbReference type="SUPFAM" id="SSF56925">
    <property type="entry name" value="OMPA-like"/>
    <property type="match status" value="1"/>
</dbReference>
<protein>
    <recommendedName>
        <fullName evidence="1">Transferrin-binding protein B C-lobe/N-lobe beta-barrel domain-containing protein</fullName>
    </recommendedName>
</protein>
<evidence type="ECO:0000259" key="1">
    <source>
        <dbReference type="Pfam" id="PF01298"/>
    </source>
</evidence>
<accession>A0A1I6DQ37</accession>
<dbReference type="Gene3D" id="2.40.160.90">
    <property type="match status" value="1"/>
</dbReference>
<dbReference type="Pfam" id="PF01298">
    <property type="entry name" value="TbpB_B_D"/>
    <property type="match status" value="1"/>
</dbReference>
<evidence type="ECO:0000313" key="3">
    <source>
        <dbReference type="Proteomes" id="UP000199302"/>
    </source>
</evidence>
<organism evidence="2 3">
    <name type="scientific">Poseidonocella sedimentorum</name>
    <dbReference type="NCBI Taxonomy" id="871652"/>
    <lineage>
        <taxon>Bacteria</taxon>
        <taxon>Pseudomonadati</taxon>
        <taxon>Pseudomonadota</taxon>
        <taxon>Alphaproteobacteria</taxon>
        <taxon>Rhodobacterales</taxon>
        <taxon>Roseobacteraceae</taxon>
        <taxon>Poseidonocella</taxon>
    </lineage>
</organism>
<proteinExistence type="predicted"/>
<feature type="domain" description="Transferrin-binding protein B C-lobe/N-lobe beta-barrel" evidence="1">
    <location>
        <begin position="163"/>
        <end position="298"/>
    </location>
</feature>
<evidence type="ECO:0000313" key="2">
    <source>
        <dbReference type="EMBL" id="SFR07468.1"/>
    </source>
</evidence>
<gene>
    <name evidence="2" type="ORF">SAMN04515673_104232</name>
</gene>
<dbReference type="STRING" id="871652.SAMN04515673_104232"/>
<keyword evidence="3" id="KW-1185">Reference proteome</keyword>
<reference evidence="2 3" key="1">
    <citation type="submission" date="2016-10" db="EMBL/GenBank/DDBJ databases">
        <authorList>
            <person name="de Groot N.N."/>
        </authorList>
    </citation>
    <scope>NUCLEOTIDE SEQUENCE [LARGE SCALE GENOMIC DNA]</scope>
    <source>
        <strain evidence="3">KMM 9023,NRIC 0796,JCM 17311,KCTC 23692</strain>
    </source>
</reference>
<dbReference type="AlphaFoldDB" id="A0A1I6DQ37"/>
<dbReference type="InterPro" id="IPR001677">
    <property type="entry name" value="TbpB_B_D"/>
</dbReference>
<dbReference type="PROSITE" id="PS51257">
    <property type="entry name" value="PROKAR_LIPOPROTEIN"/>
    <property type="match status" value="1"/>
</dbReference>
<sequence length="299" mass="29129">MVLRQIGSIGLLGLALAGCGGGGGGEGEETVRDPGGPDGETQAYRILKSTDNASSTLAGQAYRTARDGSGTVLLETATLSGTINHRTGATTLADDVYSLTDGDGPDSVGFLSDGAGGAAFVSGLADDGGTYEYVSTFIMGYEDGGSDYDAVGVVGIATSAGDVPASGSASYNGDAVVDVFQSSGQTSMTGDSRVSADFGAGRVSVTMDNFSARDSGGASVAAPLDSIAISDMTISGNGFSGGSFSARSGGAATDLTGGATLSEAAGGFYGLEDGIPDEVGGAFAESGPDGVLTGVFIAD</sequence>
<dbReference type="EMBL" id="FOYI01000004">
    <property type="protein sequence ID" value="SFR07468.1"/>
    <property type="molecule type" value="Genomic_DNA"/>
</dbReference>
<dbReference type="Proteomes" id="UP000199302">
    <property type="component" value="Unassembled WGS sequence"/>
</dbReference>
<name>A0A1I6DQ37_9RHOB</name>